<dbReference type="InterPro" id="IPR005624">
    <property type="entry name" value="PduO/GlcC-like"/>
</dbReference>
<dbReference type="InterPro" id="IPR038084">
    <property type="entry name" value="PduO/GlcC-like_sf"/>
</dbReference>
<dbReference type="AlphaFoldDB" id="A0A517Y141"/>
<dbReference type="EMBL" id="CP036273">
    <property type="protein sequence ID" value="QDU23482.1"/>
    <property type="molecule type" value="Genomic_DNA"/>
</dbReference>
<dbReference type="InterPro" id="IPR052517">
    <property type="entry name" value="GlcG_carb_metab_protein"/>
</dbReference>
<dbReference type="KEGG" id="uli:ETAA1_54820"/>
<evidence type="ECO:0000313" key="2">
    <source>
        <dbReference type="EMBL" id="QDU23482.1"/>
    </source>
</evidence>
<protein>
    <recommendedName>
        <fullName evidence="4">Heme-binding protein</fullName>
    </recommendedName>
</protein>
<organism evidence="2 3">
    <name type="scientific">Urbifossiella limnaea</name>
    <dbReference type="NCBI Taxonomy" id="2528023"/>
    <lineage>
        <taxon>Bacteria</taxon>
        <taxon>Pseudomonadati</taxon>
        <taxon>Planctomycetota</taxon>
        <taxon>Planctomycetia</taxon>
        <taxon>Gemmatales</taxon>
        <taxon>Gemmataceae</taxon>
        <taxon>Urbifossiella</taxon>
    </lineage>
</organism>
<accession>A0A517Y141</accession>
<dbReference type="RefSeq" id="WP_145243723.1">
    <property type="nucleotide sequence ID" value="NZ_CP036273.1"/>
</dbReference>
<dbReference type="Gene3D" id="3.30.450.150">
    <property type="entry name" value="Haem-degrading domain"/>
    <property type="match status" value="1"/>
</dbReference>
<feature type="signal peptide" evidence="1">
    <location>
        <begin position="1"/>
        <end position="22"/>
    </location>
</feature>
<dbReference type="PANTHER" id="PTHR34309:SF1">
    <property type="entry name" value="PROTEIN GLCG"/>
    <property type="match status" value="1"/>
</dbReference>
<dbReference type="Pfam" id="PF03928">
    <property type="entry name" value="HbpS-like"/>
    <property type="match status" value="1"/>
</dbReference>
<reference evidence="2 3" key="1">
    <citation type="submission" date="2019-02" db="EMBL/GenBank/DDBJ databases">
        <title>Deep-cultivation of Planctomycetes and their phenomic and genomic characterization uncovers novel biology.</title>
        <authorList>
            <person name="Wiegand S."/>
            <person name="Jogler M."/>
            <person name="Boedeker C."/>
            <person name="Pinto D."/>
            <person name="Vollmers J."/>
            <person name="Rivas-Marin E."/>
            <person name="Kohn T."/>
            <person name="Peeters S.H."/>
            <person name="Heuer A."/>
            <person name="Rast P."/>
            <person name="Oberbeckmann S."/>
            <person name="Bunk B."/>
            <person name="Jeske O."/>
            <person name="Meyerdierks A."/>
            <person name="Storesund J.E."/>
            <person name="Kallscheuer N."/>
            <person name="Luecker S."/>
            <person name="Lage O.M."/>
            <person name="Pohl T."/>
            <person name="Merkel B.J."/>
            <person name="Hornburger P."/>
            <person name="Mueller R.-W."/>
            <person name="Bruemmer F."/>
            <person name="Labrenz M."/>
            <person name="Spormann A.M."/>
            <person name="Op den Camp H."/>
            <person name="Overmann J."/>
            <person name="Amann R."/>
            <person name="Jetten M.S.M."/>
            <person name="Mascher T."/>
            <person name="Medema M.H."/>
            <person name="Devos D.P."/>
            <person name="Kaster A.-K."/>
            <person name="Ovreas L."/>
            <person name="Rohde M."/>
            <person name="Galperin M.Y."/>
            <person name="Jogler C."/>
        </authorList>
    </citation>
    <scope>NUCLEOTIDE SEQUENCE [LARGE SCALE GENOMIC DNA]</scope>
    <source>
        <strain evidence="2 3">ETA_A1</strain>
    </source>
</reference>
<gene>
    <name evidence="2" type="ORF">ETAA1_54820</name>
</gene>
<proteinExistence type="predicted"/>
<evidence type="ECO:0000313" key="3">
    <source>
        <dbReference type="Proteomes" id="UP000319576"/>
    </source>
</evidence>
<dbReference type="Proteomes" id="UP000319576">
    <property type="component" value="Chromosome"/>
</dbReference>
<keyword evidence="3" id="KW-1185">Reference proteome</keyword>
<evidence type="ECO:0008006" key="4">
    <source>
        <dbReference type="Google" id="ProtNLM"/>
    </source>
</evidence>
<sequence length="174" mass="17425" precursor="true">MPLSRIAFLTVALALGASPATAQEKSPLVVRGRVQLNLAGAEAVLAAAQKKAAAMGLKCNVAVVDDGGHLLAFARMDGARPASVNTALIKAMSAATFRQETGPLPAKGEPDLHLSLSLQTASGGRVTTLKGGVPIVIDGQVVGGVGVGGGTGEQDAEVAKAGIQALLDALRDKQ</sequence>
<name>A0A517Y141_9BACT</name>
<evidence type="ECO:0000256" key="1">
    <source>
        <dbReference type="SAM" id="SignalP"/>
    </source>
</evidence>
<dbReference type="OrthoDB" id="9778896at2"/>
<feature type="chain" id="PRO_5022057986" description="Heme-binding protein" evidence="1">
    <location>
        <begin position="23"/>
        <end position="174"/>
    </location>
</feature>
<dbReference type="SUPFAM" id="SSF143744">
    <property type="entry name" value="GlcG-like"/>
    <property type="match status" value="1"/>
</dbReference>
<keyword evidence="1" id="KW-0732">Signal</keyword>
<dbReference type="PANTHER" id="PTHR34309">
    <property type="entry name" value="SLR1406 PROTEIN"/>
    <property type="match status" value="1"/>
</dbReference>